<dbReference type="EMBL" id="KQ982080">
    <property type="protein sequence ID" value="KYQ60145.1"/>
    <property type="molecule type" value="Genomic_DNA"/>
</dbReference>
<protein>
    <submittedName>
        <fullName evidence="3">Uncharacterized protein</fullName>
    </submittedName>
</protein>
<reference evidence="3 4" key="1">
    <citation type="submission" date="2015-09" db="EMBL/GenBank/DDBJ databases">
        <title>Trachymyrmex zeteki WGS genome.</title>
        <authorList>
            <person name="Nygaard S."/>
            <person name="Hu H."/>
            <person name="Boomsma J."/>
            <person name="Zhang G."/>
        </authorList>
    </citation>
    <scope>NUCLEOTIDE SEQUENCE [LARGE SCALE GENOMIC DNA]</scope>
    <source>
        <strain evidence="3">Tzet28-1</strain>
        <tissue evidence="3">Whole body</tissue>
    </source>
</reference>
<evidence type="ECO:0000256" key="2">
    <source>
        <dbReference type="SAM" id="SignalP"/>
    </source>
</evidence>
<organism evidence="3 4">
    <name type="scientific">Mycetomoellerius zeteki</name>
    <dbReference type="NCBI Taxonomy" id="64791"/>
    <lineage>
        <taxon>Eukaryota</taxon>
        <taxon>Metazoa</taxon>
        <taxon>Ecdysozoa</taxon>
        <taxon>Arthropoda</taxon>
        <taxon>Hexapoda</taxon>
        <taxon>Insecta</taxon>
        <taxon>Pterygota</taxon>
        <taxon>Neoptera</taxon>
        <taxon>Endopterygota</taxon>
        <taxon>Hymenoptera</taxon>
        <taxon>Apocrita</taxon>
        <taxon>Aculeata</taxon>
        <taxon>Formicoidea</taxon>
        <taxon>Formicidae</taxon>
        <taxon>Myrmicinae</taxon>
        <taxon>Mycetomoellerius</taxon>
    </lineage>
</organism>
<keyword evidence="4" id="KW-1185">Reference proteome</keyword>
<feature type="chain" id="PRO_5007591926" evidence="2">
    <location>
        <begin position="23"/>
        <end position="199"/>
    </location>
</feature>
<feature type="region of interest" description="Disordered" evidence="1">
    <location>
        <begin position="173"/>
        <end position="199"/>
    </location>
</feature>
<name>A0A151XIK3_9HYME</name>
<dbReference type="Proteomes" id="UP000075809">
    <property type="component" value="Unassembled WGS sequence"/>
</dbReference>
<evidence type="ECO:0000256" key="1">
    <source>
        <dbReference type="SAM" id="MobiDB-lite"/>
    </source>
</evidence>
<feature type="signal peptide" evidence="2">
    <location>
        <begin position="1"/>
        <end position="22"/>
    </location>
</feature>
<dbReference type="AlphaFoldDB" id="A0A151XIK3"/>
<keyword evidence="2" id="KW-0732">Signal</keyword>
<sequence length="199" mass="22027">MHLIQFALSSAWEITLFFLTAAQVPTGPQCQAAFLILAHGKIASEIVLPHSLAQARVSLPSADTNFIVVSKASPPCWSPCPDTNTPRTSGLDIRENRMLKDELLNLRCRPPPAIISELRALLVFVSVIEQTIKRRNGRGWGNKENRWWCHVVQGREVVAGRIEAGGRQRFHYDSGQNPLKANLTGKKKSKSTNYSSGTV</sequence>
<gene>
    <name evidence="3" type="ORF">ALC60_00551</name>
</gene>
<evidence type="ECO:0000313" key="3">
    <source>
        <dbReference type="EMBL" id="KYQ60145.1"/>
    </source>
</evidence>
<evidence type="ECO:0000313" key="4">
    <source>
        <dbReference type="Proteomes" id="UP000075809"/>
    </source>
</evidence>
<proteinExistence type="predicted"/>
<accession>A0A151XIK3</accession>